<protein>
    <submittedName>
        <fullName evidence="2">Uncharacterized protein</fullName>
    </submittedName>
</protein>
<feature type="compositionally biased region" description="Basic and acidic residues" evidence="1">
    <location>
        <begin position="44"/>
        <end position="60"/>
    </location>
</feature>
<proteinExistence type="predicted"/>
<organism evidence="2 3">
    <name type="scientific">Mycobacterium tuberculosis</name>
    <dbReference type="NCBI Taxonomy" id="1773"/>
    <lineage>
        <taxon>Bacteria</taxon>
        <taxon>Bacillati</taxon>
        <taxon>Actinomycetota</taxon>
        <taxon>Actinomycetes</taxon>
        <taxon>Mycobacteriales</taxon>
        <taxon>Mycobacteriaceae</taxon>
        <taxon>Mycobacterium</taxon>
        <taxon>Mycobacterium tuberculosis complex</taxon>
    </lineage>
</organism>
<reference evidence="2 3" key="1">
    <citation type="submission" date="2015-03" db="EMBL/GenBank/DDBJ databases">
        <authorList>
            <consortium name="Pathogen Informatics"/>
        </authorList>
    </citation>
    <scope>NUCLEOTIDE SEQUENCE [LARGE SCALE GENOMIC DNA]</scope>
    <source>
        <strain evidence="2 3">C09601061</strain>
    </source>
</reference>
<evidence type="ECO:0000256" key="1">
    <source>
        <dbReference type="SAM" id="MobiDB-lite"/>
    </source>
</evidence>
<accession>A0A654U2C6</accession>
<dbReference type="EMBL" id="CGCX01000848">
    <property type="protein sequence ID" value="CFR84465.1"/>
    <property type="molecule type" value="Genomic_DNA"/>
</dbReference>
<feature type="region of interest" description="Disordered" evidence="1">
    <location>
        <begin position="40"/>
        <end position="60"/>
    </location>
</feature>
<sequence>MTGQWQVPAHGAIRLLPAQQTHSAGEDCQNREHHTEHLACAGDRQFRDELHQGDRRGQQA</sequence>
<name>A0A654U2C6_MYCTX</name>
<dbReference type="AlphaFoldDB" id="A0A654U2C6"/>
<gene>
    <name evidence="2" type="ORF">ERS007657_02273</name>
</gene>
<dbReference type="Proteomes" id="UP000046680">
    <property type="component" value="Unassembled WGS sequence"/>
</dbReference>
<evidence type="ECO:0000313" key="3">
    <source>
        <dbReference type="Proteomes" id="UP000046680"/>
    </source>
</evidence>
<evidence type="ECO:0000313" key="2">
    <source>
        <dbReference type="EMBL" id="CFR84465.1"/>
    </source>
</evidence>